<protein>
    <submittedName>
        <fullName evidence="1">tRNA threonylcarbamoyladenosine dehydratase</fullName>
    </submittedName>
</protein>
<evidence type="ECO:0000313" key="2">
    <source>
        <dbReference type="Proteomes" id="UP000664032"/>
    </source>
</evidence>
<name>A0ACB8GGA5_PSICU</name>
<gene>
    <name evidence="1" type="ORF">JR316_0013045</name>
</gene>
<evidence type="ECO:0000313" key="1">
    <source>
        <dbReference type="EMBL" id="KAH9474583.1"/>
    </source>
</evidence>
<keyword evidence="2" id="KW-1185">Reference proteome</keyword>
<reference evidence="1" key="1">
    <citation type="submission" date="2021-10" db="EMBL/GenBank/DDBJ databases">
        <title>Psilocybe cubensis genome.</title>
        <authorList>
            <person name="Mckernan K.J."/>
            <person name="Crawford S."/>
            <person name="Trippe A."/>
            <person name="Kane L.T."/>
            <person name="Mclaughlin S."/>
        </authorList>
    </citation>
    <scope>NUCLEOTIDE SEQUENCE</scope>
    <source>
        <strain evidence="1">MGC-MH-2018</strain>
    </source>
</reference>
<accession>A0ACB8GGA5</accession>
<organism evidence="1 2">
    <name type="scientific">Psilocybe cubensis</name>
    <name type="common">Psychedelic mushroom</name>
    <name type="synonym">Stropharia cubensis</name>
    <dbReference type="NCBI Taxonomy" id="181762"/>
    <lineage>
        <taxon>Eukaryota</taxon>
        <taxon>Fungi</taxon>
        <taxon>Dikarya</taxon>
        <taxon>Basidiomycota</taxon>
        <taxon>Agaricomycotina</taxon>
        <taxon>Agaricomycetes</taxon>
        <taxon>Agaricomycetidae</taxon>
        <taxon>Agaricales</taxon>
        <taxon>Agaricineae</taxon>
        <taxon>Strophariaceae</taxon>
        <taxon>Psilocybe</taxon>
    </lineage>
</organism>
<comment type="caution">
    <text evidence="1">The sequence shown here is derived from an EMBL/GenBank/DDBJ whole genome shotgun (WGS) entry which is preliminary data.</text>
</comment>
<dbReference type="Proteomes" id="UP000664032">
    <property type="component" value="Unassembled WGS sequence"/>
</dbReference>
<proteinExistence type="predicted"/>
<sequence length="730" mass="81574">MTLNLSHRTQLVATAVAASLATAGLVHAYNTHIRRTRRKELDDEVRRSISALDSMQIDREDVESQAFRSQLNLQSTSRANGSSLDYDEDLIREQLARNYAFFGDEGMAKIRKGRVVVVGCGGVGSWAAVMLVRSGISNIRLVDFDYVTLSSLNRHATATLVDVGTPKVKCIEKTLKQIAKWVEVDSRIEIWRKEEGGRLLEDADWVIDAIDNIQTKVDLLKYCYDNKIKVFSSMGSGAKCDPTRIQISDISHTVYDPLARSVRRRLRLLGVDSGIPVVYSTEVPGDVKLLPLPEEEFQKGPVKELGVFDDFRVRILPVLGPLPSIFGLNIATYVLCELAEKPIGNPLPIKNRKKLYERMYRDLLKRECKIAGHQINKLPIDEDDVALIFEDLHRGRSVVPPYDIPSRPTLVRWDPTRPLSIENCVVFELNDADKHVNALWNPDGSASTTTTPAELWGPEIREVVDRRAAEARRVRDWVMRLIHPRGSVFGGICMIYKLLPKTMAGRQTYFHTSLEEWTRSDEYHNSFLIPKDDILDAVVKNNHEQGLPDIAVTVAQGKFLNLLVKTTGAKRVLEIGTLGGYSTIWIGRGVPSDGSVTTLELNPQHAKVATDNIKLAGLADKISVVVGPAVESLAKLDAKEPFDFVFIDADKPSNLIYFTEAKRLVRPGGVIIVDNVVRYGRVADPEYSDNNVEGVRRLLHALKDDQDVEATTIGTVSEKGYDGFIYAIRK</sequence>
<dbReference type="EMBL" id="JAFIQS020000013">
    <property type="protein sequence ID" value="KAH9474583.1"/>
    <property type="molecule type" value="Genomic_DNA"/>
</dbReference>